<dbReference type="PANTHER" id="PTHR31973">
    <property type="entry name" value="POLYPROTEIN, PUTATIVE-RELATED"/>
    <property type="match status" value="1"/>
</dbReference>
<accession>A0A6L2KM99</accession>
<dbReference type="EMBL" id="BKCJ010002535">
    <property type="protein sequence ID" value="GEU49225.1"/>
    <property type="molecule type" value="Genomic_DNA"/>
</dbReference>
<proteinExistence type="predicted"/>
<dbReference type="PANTHER" id="PTHR31973:SF190">
    <property type="entry name" value="MULE TRANSPOSASE DOMAIN-CONTAINING PROTEIN"/>
    <property type="match status" value="1"/>
</dbReference>
<gene>
    <name evidence="2" type="ORF">Tci_021203</name>
</gene>
<comment type="caution">
    <text evidence="2">The sequence shown here is derived from an EMBL/GenBank/DDBJ whole genome shotgun (WGS) entry which is preliminary data.</text>
</comment>
<evidence type="ECO:0000313" key="2">
    <source>
        <dbReference type="EMBL" id="GEU49225.1"/>
    </source>
</evidence>
<keyword evidence="1" id="KW-0472">Membrane</keyword>
<dbReference type="AlphaFoldDB" id="A0A6L2KM99"/>
<organism evidence="2">
    <name type="scientific">Tanacetum cinerariifolium</name>
    <name type="common">Dalmatian daisy</name>
    <name type="synonym">Chrysanthemum cinerariifolium</name>
    <dbReference type="NCBI Taxonomy" id="118510"/>
    <lineage>
        <taxon>Eukaryota</taxon>
        <taxon>Viridiplantae</taxon>
        <taxon>Streptophyta</taxon>
        <taxon>Embryophyta</taxon>
        <taxon>Tracheophyta</taxon>
        <taxon>Spermatophyta</taxon>
        <taxon>Magnoliopsida</taxon>
        <taxon>eudicotyledons</taxon>
        <taxon>Gunneridae</taxon>
        <taxon>Pentapetalae</taxon>
        <taxon>asterids</taxon>
        <taxon>campanulids</taxon>
        <taxon>Asterales</taxon>
        <taxon>Asteraceae</taxon>
        <taxon>Asteroideae</taxon>
        <taxon>Anthemideae</taxon>
        <taxon>Anthemidinae</taxon>
        <taxon>Tanacetum</taxon>
    </lineage>
</organism>
<keyword evidence="1" id="KW-1133">Transmembrane helix</keyword>
<reference evidence="2" key="1">
    <citation type="journal article" date="2019" name="Sci. Rep.">
        <title>Draft genome of Tanacetum cinerariifolium, the natural source of mosquito coil.</title>
        <authorList>
            <person name="Yamashiro T."/>
            <person name="Shiraishi A."/>
            <person name="Satake H."/>
            <person name="Nakayama K."/>
        </authorList>
    </citation>
    <scope>NUCLEOTIDE SEQUENCE</scope>
</reference>
<name>A0A6L2KM99_TANCI</name>
<sequence length="828" mass="92120">MGGNGPGSGHFGACLVPKDERSLSRFVSDGSLTSLDEGLYALACEEDVRFLATIIISFKLIQHDSSEPTKELVWESVTPRSLPEHDSRTPCKDSVYEFVTPRCMPHCMLTPPSDESVITYTQLSGVQGVNTQDHVLPTIHSRFSDVILSFVLQQAIASQVINDVMRQLSFEETKLNGKVGFADVAKIDVKSFGLSHDELFRVDDLNLNLNEPINLNVSQIKTQYELPMSEEPDVGRTQEPIMAKFFYYDGGIDNAFEIEYDIQSSKDAGTIDDDDDEDEDFLVDEENEVVEPDVDVYFFSIIMDVSFDNIGVTNLVPDDVLKGDGVDVINADGFDSAPSNDDKTSNYRREYVVELQPTNLNTTVKIVVERNTDPSLPTRVFQRIYVCLGALKLGFRACRRELLGLDGAFMNWPFPGQVLAAVGLDSNNGIYPLAYALVEAKSRAKFDLLLNNICEVFNGKLVGGRDKPVIILLEYIREYCMKRIDVCRCVGVIYVSSFTIYFMLPKPINNTLMGSVPGQMEFHGSHKSVASDVNVSLKTIDGNSVSIDPRLRTSLLSQILPVPGQMEFHEASSCESKQAQQAKLVVSQDGSGGSGVGVVIGLSAADGQGGAGGAWVGVGGQDSDSELLIPTIWSDESKNEKKAKRWREEFEWKRSLFEIDLTDLLEISSEAVEHGMDDHVPDEIDGAKCEQLPNHVVKKGNLEFLVCKQVANHGGDELVGKGRPLKRIRMYAELMDDAFTEYEQLEIIWCGDHLYEMHLLLNPSQREELENGLTSREELVVLQVEFVDMEGQMQQVMEELKRSQKIACFWKSIAIVFGVVASFMFVMN</sequence>
<protein>
    <submittedName>
        <fullName evidence="2">Putative transposase, mutator type, MULE transposase domain protein</fullName>
    </submittedName>
</protein>
<feature type="transmembrane region" description="Helical" evidence="1">
    <location>
        <begin position="809"/>
        <end position="827"/>
    </location>
</feature>
<keyword evidence="1" id="KW-0812">Transmembrane</keyword>
<evidence type="ECO:0000256" key="1">
    <source>
        <dbReference type="SAM" id="Phobius"/>
    </source>
</evidence>